<evidence type="ECO:0000256" key="3">
    <source>
        <dbReference type="ARBA" id="ARBA00022553"/>
    </source>
</evidence>
<name>A0A7W3T3I3_9ACTN</name>
<evidence type="ECO:0000256" key="6">
    <source>
        <dbReference type="SAM" id="MobiDB-lite"/>
    </source>
</evidence>
<keyword evidence="10" id="KW-1185">Reference proteome</keyword>
<dbReference type="InterPro" id="IPR003594">
    <property type="entry name" value="HATPase_dom"/>
</dbReference>
<feature type="compositionally biased region" description="Pro residues" evidence="6">
    <location>
        <begin position="335"/>
        <end position="349"/>
    </location>
</feature>
<evidence type="ECO:0000256" key="7">
    <source>
        <dbReference type="SAM" id="Phobius"/>
    </source>
</evidence>
<keyword evidence="4" id="KW-0808">Transferase</keyword>
<dbReference type="InterPro" id="IPR050428">
    <property type="entry name" value="TCS_sensor_his_kinase"/>
</dbReference>
<dbReference type="Pfam" id="PF02518">
    <property type="entry name" value="HATPase_c"/>
    <property type="match status" value="1"/>
</dbReference>
<dbReference type="GO" id="GO:0005886">
    <property type="term" value="C:plasma membrane"/>
    <property type="evidence" value="ECO:0007669"/>
    <property type="project" value="TreeGrafter"/>
</dbReference>
<feature type="domain" description="Histidine kinase/HSP90-like ATPase" evidence="8">
    <location>
        <begin position="220"/>
        <end position="323"/>
    </location>
</feature>
<dbReference type="PANTHER" id="PTHR45436">
    <property type="entry name" value="SENSOR HISTIDINE KINASE YKOH"/>
    <property type="match status" value="1"/>
</dbReference>
<evidence type="ECO:0000313" key="9">
    <source>
        <dbReference type="EMBL" id="MBB0229946.1"/>
    </source>
</evidence>
<keyword evidence="9" id="KW-0067">ATP-binding</keyword>
<dbReference type="Gene3D" id="3.30.565.10">
    <property type="entry name" value="Histidine kinase-like ATPase, C-terminal domain"/>
    <property type="match status" value="1"/>
</dbReference>
<evidence type="ECO:0000313" key="10">
    <source>
        <dbReference type="Proteomes" id="UP000530234"/>
    </source>
</evidence>
<keyword evidence="7" id="KW-1133">Transmembrane helix</keyword>
<dbReference type="RefSeq" id="WP_182662932.1">
    <property type="nucleotide sequence ID" value="NZ_VKHS01000193.1"/>
</dbReference>
<sequence length="426" mass="45463">MSTLGQNIVPWTLALLFFCAAVAGGWGWRLSRERRRPLEREVRRQREALRARDEELCHLLHHRAPARIAATSDGGGTDPGPLHPKVADTGFGEALDGVLRLFDDAARRAEENTQGLLLAVARKLQGLANTQQVKLTEMTRRHDDPDFLQDLMDIDHTTAQILRRAVGIAVVCQAWPGRQHNATPVYDVVRGAVGRILDYKRIHIARVEDNRAVDGRAVEGLVVALAELLENATRYSSPATMVQVHLQLTYNGLAIVIEDAGVGLNAADRERVARLLNQSDFSIAHLGSPPQFGLVACGALARRYGFGVSVDSGSAFGGVRAVVNVPSALLTEAPLTPPPPGSPGTPAAPVPADTGAGARPVRDTTAGGLPRRRRTRSDAPPGHRDEAGQQTLPAPDQAAASLDAFVRGSRSAAAAGPPHEEGSTES</sequence>
<dbReference type="Proteomes" id="UP000530234">
    <property type="component" value="Unassembled WGS sequence"/>
</dbReference>
<keyword evidence="9" id="KW-0547">Nucleotide-binding</keyword>
<proteinExistence type="predicted"/>
<dbReference type="GO" id="GO:0000160">
    <property type="term" value="P:phosphorelay signal transduction system"/>
    <property type="evidence" value="ECO:0007669"/>
    <property type="project" value="TreeGrafter"/>
</dbReference>
<dbReference type="SUPFAM" id="SSF55874">
    <property type="entry name" value="ATPase domain of HSP90 chaperone/DNA topoisomerase II/histidine kinase"/>
    <property type="match status" value="1"/>
</dbReference>
<gene>
    <name evidence="9" type="ORF">FOE67_10555</name>
</gene>
<keyword evidence="3" id="KW-0597">Phosphoprotein</keyword>
<evidence type="ECO:0000256" key="5">
    <source>
        <dbReference type="ARBA" id="ARBA00022777"/>
    </source>
</evidence>
<evidence type="ECO:0000259" key="8">
    <source>
        <dbReference type="Pfam" id="PF02518"/>
    </source>
</evidence>
<evidence type="ECO:0000256" key="4">
    <source>
        <dbReference type="ARBA" id="ARBA00022679"/>
    </source>
</evidence>
<dbReference type="AlphaFoldDB" id="A0A7W3T3I3"/>
<reference evidence="10" key="1">
    <citation type="submission" date="2019-10" db="EMBL/GenBank/DDBJ databases">
        <title>Streptomyces sp. nov., a novel actinobacterium isolated from alkaline environment.</title>
        <authorList>
            <person name="Golinska P."/>
        </authorList>
    </citation>
    <scope>NUCLEOTIDE SEQUENCE [LARGE SCALE GENOMIC DNA]</scope>
    <source>
        <strain evidence="10">DSM 42108</strain>
    </source>
</reference>
<dbReference type="EC" id="2.7.13.3" evidence="2"/>
<evidence type="ECO:0000256" key="2">
    <source>
        <dbReference type="ARBA" id="ARBA00012438"/>
    </source>
</evidence>
<keyword evidence="5" id="KW-0418">Kinase</keyword>
<dbReference type="PANTHER" id="PTHR45436:SF5">
    <property type="entry name" value="SENSOR HISTIDINE KINASE TRCS"/>
    <property type="match status" value="1"/>
</dbReference>
<dbReference type="InterPro" id="IPR036890">
    <property type="entry name" value="HATPase_C_sf"/>
</dbReference>
<comment type="catalytic activity">
    <reaction evidence="1">
        <text>ATP + protein L-histidine = ADP + protein N-phospho-L-histidine.</text>
        <dbReference type="EC" id="2.7.13.3"/>
    </reaction>
</comment>
<evidence type="ECO:0000256" key="1">
    <source>
        <dbReference type="ARBA" id="ARBA00000085"/>
    </source>
</evidence>
<dbReference type="GO" id="GO:0004673">
    <property type="term" value="F:protein histidine kinase activity"/>
    <property type="evidence" value="ECO:0007669"/>
    <property type="project" value="UniProtKB-EC"/>
</dbReference>
<dbReference type="EMBL" id="VKHS01000193">
    <property type="protein sequence ID" value="MBB0229946.1"/>
    <property type="molecule type" value="Genomic_DNA"/>
</dbReference>
<feature type="region of interest" description="Disordered" evidence="6">
    <location>
        <begin position="333"/>
        <end position="426"/>
    </location>
</feature>
<keyword evidence="7" id="KW-0812">Transmembrane</keyword>
<accession>A0A7W3T3I3</accession>
<protein>
    <recommendedName>
        <fullName evidence="2">histidine kinase</fullName>
        <ecNumber evidence="2">2.7.13.3</ecNumber>
    </recommendedName>
</protein>
<comment type="caution">
    <text evidence="9">The sequence shown here is derived from an EMBL/GenBank/DDBJ whole genome shotgun (WGS) entry which is preliminary data.</text>
</comment>
<feature type="transmembrane region" description="Helical" evidence="7">
    <location>
        <begin position="12"/>
        <end position="30"/>
    </location>
</feature>
<dbReference type="GO" id="GO:0005524">
    <property type="term" value="F:ATP binding"/>
    <property type="evidence" value="ECO:0007669"/>
    <property type="project" value="UniProtKB-KW"/>
</dbReference>
<organism evidence="9 10">
    <name type="scientific">Streptomyces calidiresistens</name>
    <dbReference type="NCBI Taxonomy" id="1485586"/>
    <lineage>
        <taxon>Bacteria</taxon>
        <taxon>Bacillati</taxon>
        <taxon>Actinomycetota</taxon>
        <taxon>Actinomycetes</taxon>
        <taxon>Kitasatosporales</taxon>
        <taxon>Streptomycetaceae</taxon>
        <taxon>Streptomyces</taxon>
    </lineage>
</organism>
<keyword evidence="7" id="KW-0472">Membrane</keyword>